<dbReference type="EMBL" id="SRPW01000566">
    <property type="protein sequence ID" value="KAG6013637.1"/>
    <property type="molecule type" value="Genomic_DNA"/>
</dbReference>
<evidence type="ECO:0000259" key="5">
    <source>
        <dbReference type="Pfam" id="PF10516"/>
    </source>
</evidence>
<evidence type="ECO:0000313" key="6">
    <source>
        <dbReference type="EMBL" id="KAG6013637.1"/>
    </source>
</evidence>
<feature type="compositionally biased region" description="Low complexity" evidence="4">
    <location>
        <begin position="20"/>
        <end position="42"/>
    </location>
</feature>
<sequence length="546" mass="58485">MVEQASDTHPADEGTGTGTGTATATATATATPTVTEGTPTATDDVATPISRDDDPRSIKVSLADLSARGTALYAQRQYEEAAEVFSHASVLQAELNGETAPENAEILFHYGRSLFKVGQSKSDVLGGPAAAEKKATAPAKAKSGSSRAPTSAKAKDQTPMQAGVAVADAGVAGPSEEASEQNKQDSATKASGPEGKKPLFQFTGDENFDDSSEEEQEDEAADEEEEDDDLATAFEILDLARVCYQKQLEQLNSETEAGKGKEVASDTPAVRHIKERLADTHDCLSEISLESERYPNAIEDGRVSLKYKLELYPEESEIIAEAHYKLSLAMEFASVTMSGDDGKNAKREEMDQGLRDEAIKQMELAIKSFKLKMQNKEVEVATMASPEDNDLARKAISEMKEVIADMEQRLVDLRKDPINADDLIGRDTMPIGSILGSALGESAADTQARVEEAKKTATDLTGLVRKKKTAAEEEQKTPKSTEESNDSNLVSSKSDSSAPTAAISDSTNTNVKRKAEDDIPEAAESPKKARVDESQPQSTEVQENPA</sequence>
<dbReference type="Pfam" id="PF10516">
    <property type="entry name" value="SHNi-TPR"/>
    <property type="match status" value="1"/>
</dbReference>
<reference evidence="6" key="1">
    <citation type="journal article" date="2020" name="bioRxiv">
        <title>Whole genome comparisons of ergot fungi reveals the divergence and evolution of species within the genus Claviceps are the result of varying mechanisms driving genome evolution and host range expansion.</title>
        <authorList>
            <person name="Wyka S.A."/>
            <person name="Mondo S.J."/>
            <person name="Liu M."/>
            <person name="Dettman J."/>
            <person name="Nalam V."/>
            <person name="Broders K.D."/>
        </authorList>
    </citation>
    <scope>NUCLEOTIDE SEQUENCE</scope>
    <source>
        <strain evidence="6">CCC 602</strain>
    </source>
</reference>
<feature type="compositionally biased region" description="Basic and acidic residues" evidence="4">
    <location>
        <begin position="524"/>
        <end position="533"/>
    </location>
</feature>
<proteinExistence type="predicted"/>
<keyword evidence="1" id="KW-0677">Repeat</keyword>
<dbReference type="GO" id="GO:0005654">
    <property type="term" value="C:nucleoplasm"/>
    <property type="evidence" value="ECO:0007669"/>
    <property type="project" value="TreeGrafter"/>
</dbReference>
<dbReference type="OrthoDB" id="5587616at2759"/>
<feature type="region of interest" description="Disordered" evidence="4">
    <location>
        <begin position="464"/>
        <end position="546"/>
    </location>
</feature>
<feature type="compositionally biased region" description="Acidic residues" evidence="4">
    <location>
        <begin position="206"/>
        <end position="230"/>
    </location>
</feature>
<accession>A0A9P7NF51</accession>
<feature type="domain" description="Tetratricopeptide SHNi-TPR" evidence="5">
    <location>
        <begin position="278"/>
        <end position="315"/>
    </location>
</feature>
<feature type="compositionally biased region" description="Basic and acidic residues" evidence="4">
    <location>
        <begin position="469"/>
        <end position="482"/>
    </location>
</feature>
<dbReference type="InterPro" id="IPR011990">
    <property type="entry name" value="TPR-like_helical_dom_sf"/>
</dbReference>
<dbReference type="InterPro" id="IPR019544">
    <property type="entry name" value="Tetratricopeptide_SHNi-TPR_dom"/>
</dbReference>
<gene>
    <name evidence="6" type="ORF">E4U43_007187</name>
</gene>
<dbReference type="Proteomes" id="UP000748025">
    <property type="component" value="Unassembled WGS sequence"/>
</dbReference>
<keyword evidence="3" id="KW-0175">Coiled coil</keyword>
<evidence type="ECO:0000256" key="3">
    <source>
        <dbReference type="SAM" id="Coils"/>
    </source>
</evidence>
<evidence type="ECO:0000256" key="4">
    <source>
        <dbReference type="SAM" id="MobiDB-lite"/>
    </source>
</evidence>
<feature type="compositionally biased region" description="Polar residues" evidence="4">
    <location>
        <begin position="534"/>
        <end position="546"/>
    </location>
</feature>
<feature type="compositionally biased region" description="Low complexity" evidence="4">
    <location>
        <begin position="486"/>
        <end position="497"/>
    </location>
</feature>
<feature type="coiled-coil region" evidence="3">
    <location>
        <begin position="359"/>
        <end position="416"/>
    </location>
</feature>
<dbReference type="PANTHER" id="PTHR15081">
    <property type="entry name" value="NUCLEAR AUTOANTIGENIC SPERM PROTEIN NASP -RELATED"/>
    <property type="match status" value="1"/>
</dbReference>
<dbReference type="PANTHER" id="PTHR15081:SF1">
    <property type="entry name" value="NUCLEAR AUTOANTIGENIC SPERM PROTEIN"/>
    <property type="match status" value="1"/>
</dbReference>
<evidence type="ECO:0000313" key="7">
    <source>
        <dbReference type="Proteomes" id="UP000748025"/>
    </source>
</evidence>
<keyword evidence="7" id="KW-1185">Reference proteome</keyword>
<feature type="region of interest" description="Disordered" evidence="4">
    <location>
        <begin position="124"/>
        <end position="232"/>
    </location>
</feature>
<dbReference type="InterPro" id="IPR051730">
    <property type="entry name" value="NASP-like"/>
</dbReference>
<dbReference type="SUPFAM" id="SSF48452">
    <property type="entry name" value="TPR-like"/>
    <property type="match status" value="1"/>
</dbReference>
<feature type="region of interest" description="Disordered" evidence="4">
    <location>
        <begin position="1"/>
        <end position="55"/>
    </location>
</feature>
<dbReference type="AlphaFoldDB" id="A0A9P7NF51"/>
<evidence type="ECO:0000256" key="1">
    <source>
        <dbReference type="ARBA" id="ARBA00022737"/>
    </source>
</evidence>
<evidence type="ECO:0000256" key="2">
    <source>
        <dbReference type="ARBA" id="ARBA00022803"/>
    </source>
</evidence>
<comment type="caution">
    <text evidence="6">The sequence shown here is derived from an EMBL/GenBank/DDBJ whole genome shotgun (WGS) entry which is preliminary data.</text>
</comment>
<dbReference type="GO" id="GO:0034080">
    <property type="term" value="P:CENP-A containing chromatin assembly"/>
    <property type="evidence" value="ECO:0007669"/>
    <property type="project" value="TreeGrafter"/>
</dbReference>
<dbReference type="Gene3D" id="1.25.40.10">
    <property type="entry name" value="Tetratricopeptide repeat domain"/>
    <property type="match status" value="2"/>
</dbReference>
<dbReference type="GO" id="GO:0006335">
    <property type="term" value="P:DNA replication-dependent chromatin assembly"/>
    <property type="evidence" value="ECO:0007669"/>
    <property type="project" value="TreeGrafter"/>
</dbReference>
<dbReference type="GO" id="GO:0042393">
    <property type="term" value="F:histone binding"/>
    <property type="evidence" value="ECO:0007669"/>
    <property type="project" value="TreeGrafter"/>
</dbReference>
<name>A0A9P7NF51_9HYPO</name>
<protein>
    <recommendedName>
        <fullName evidence="5">Tetratricopeptide SHNi-TPR domain-containing protein</fullName>
    </recommendedName>
</protein>
<feature type="compositionally biased region" description="Low complexity" evidence="4">
    <location>
        <begin position="162"/>
        <end position="173"/>
    </location>
</feature>
<keyword evidence="2" id="KW-0802">TPR repeat</keyword>
<organism evidence="6 7">
    <name type="scientific">Claviceps pusilla</name>
    <dbReference type="NCBI Taxonomy" id="123648"/>
    <lineage>
        <taxon>Eukaryota</taxon>
        <taxon>Fungi</taxon>
        <taxon>Dikarya</taxon>
        <taxon>Ascomycota</taxon>
        <taxon>Pezizomycotina</taxon>
        <taxon>Sordariomycetes</taxon>
        <taxon>Hypocreomycetidae</taxon>
        <taxon>Hypocreales</taxon>
        <taxon>Clavicipitaceae</taxon>
        <taxon>Claviceps</taxon>
    </lineage>
</organism>